<evidence type="ECO:0000256" key="5">
    <source>
        <dbReference type="ARBA" id="ARBA00023136"/>
    </source>
</evidence>
<dbReference type="RefSeq" id="WP_348260769.1">
    <property type="nucleotide sequence ID" value="NZ_CP121196.1"/>
</dbReference>
<organism evidence="9">
    <name type="scientific">Telmatobacter sp. DSM 110680</name>
    <dbReference type="NCBI Taxonomy" id="3036704"/>
    <lineage>
        <taxon>Bacteria</taxon>
        <taxon>Pseudomonadati</taxon>
        <taxon>Acidobacteriota</taxon>
        <taxon>Terriglobia</taxon>
        <taxon>Terriglobales</taxon>
        <taxon>Acidobacteriaceae</taxon>
        <taxon>Telmatobacter</taxon>
    </lineage>
</organism>
<dbReference type="AlphaFoldDB" id="A0AAU7DDS4"/>
<dbReference type="InterPro" id="IPR010227">
    <property type="entry name" value="NADH_Q_OxRdtase_chainM/4"/>
</dbReference>
<feature type="transmembrane region" description="Helical" evidence="7">
    <location>
        <begin position="480"/>
        <end position="500"/>
    </location>
</feature>
<feature type="transmembrane region" description="Helical" evidence="7">
    <location>
        <begin position="433"/>
        <end position="460"/>
    </location>
</feature>
<dbReference type="EC" id="1.6.5.-" evidence="9"/>
<dbReference type="GO" id="GO:0015990">
    <property type="term" value="P:electron transport coupled proton transport"/>
    <property type="evidence" value="ECO:0007669"/>
    <property type="project" value="TreeGrafter"/>
</dbReference>
<keyword evidence="5 7" id="KW-0472">Membrane</keyword>
<feature type="domain" description="NADH:quinone oxidoreductase/Mrp antiporter transmembrane" evidence="8">
    <location>
        <begin position="130"/>
        <end position="442"/>
    </location>
</feature>
<dbReference type="InterPro" id="IPR003918">
    <property type="entry name" value="NADH_UbQ_OxRdtase"/>
</dbReference>
<sequence length="516" mass="54466">MNAMANGIPWLTIITILPVAGAVIALFSGKHARAVAQVTGVLAFVLSLAIWLHVPGDGSIGLVELKAWVPSLGIQYHLGVDGLGALMVVLSALVTLMSIDAAHRVHHEPGLFFALVLLLEAGLFGSFTALNFFHWFLFWELSLIPAFFLIKLWGGPKRGPAATQFFVYTMAGSVALLLAFLAVFLSTGSMEFGDLAAMAANGSLAQQVTAHLGSGIIGGHVMMWLAIGVLAGFAVKVPMAPFHTWLPAAYAEAPSPVTMLLTGAMSKMGVYGLLRIALPLFGEQIAEIRTPLLVLAVITVVMGAWAAAAQKDLKRVLAYSSVNHLGYCLLGIFAIAVPGGANVAVGTSQAAALNGVILQMFNHGLTAAALFWFIAMIQFRSGGLRGIDDFGGLRKPAPVFAGLMGIALFSSLGLPGLNGFVGEFLIFRGVFPLSWVAATFSVLGLLVTAAVILTVIQKVFAGPVPERWATFPDLHGGERLGMAPVIGLMFLVGVVPQLIVGHVNPTVQYLLAHWRF</sequence>
<evidence type="ECO:0000256" key="3">
    <source>
        <dbReference type="ARBA" id="ARBA00022692"/>
    </source>
</evidence>
<feature type="transmembrane region" description="Helical" evidence="7">
    <location>
        <begin position="165"/>
        <end position="188"/>
    </location>
</feature>
<keyword evidence="3 6" id="KW-0812">Transmembrane</keyword>
<dbReference type="PANTHER" id="PTHR43507">
    <property type="entry name" value="NADH-UBIQUINONE OXIDOREDUCTASE CHAIN 4"/>
    <property type="match status" value="1"/>
</dbReference>
<evidence type="ECO:0000256" key="7">
    <source>
        <dbReference type="SAM" id="Phobius"/>
    </source>
</evidence>
<proteinExistence type="inferred from homology"/>
<feature type="transmembrane region" description="Helical" evidence="7">
    <location>
        <begin position="74"/>
        <end position="99"/>
    </location>
</feature>
<dbReference type="NCBIfam" id="TIGR01972">
    <property type="entry name" value="NDH_I_M"/>
    <property type="match status" value="1"/>
</dbReference>
<dbReference type="GO" id="GO:0048039">
    <property type="term" value="F:ubiquinone binding"/>
    <property type="evidence" value="ECO:0007669"/>
    <property type="project" value="TreeGrafter"/>
</dbReference>
<dbReference type="GO" id="GO:0042773">
    <property type="term" value="P:ATP synthesis coupled electron transport"/>
    <property type="evidence" value="ECO:0007669"/>
    <property type="project" value="InterPro"/>
</dbReference>
<evidence type="ECO:0000259" key="8">
    <source>
        <dbReference type="Pfam" id="PF00361"/>
    </source>
</evidence>
<feature type="transmembrane region" description="Helical" evidence="7">
    <location>
        <begin position="208"/>
        <end position="235"/>
    </location>
</feature>
<evidence type="ECO:0000256" key="4">
    <source>
        <dbReference type="ARBA" id="ARBA00022989"/>
    </source>
</evidence>
<dbReference type="PANTHER" id="PTHR43507:SF1">
    <property type="entry name" value="NADH-UBIQUINONE OXIDOREDUCTASE CHAIN 4"/>
    <property type="match status" value="1"/>
</dbReference>
<dbReference type="GO" id="GO:0016020">
    <property type="term" value="C:membrane"/>
    <property type="evidence" value="ECO:0007669"/>
    <property type="project" value="UniProtKB-SubCell"/>
</dbReference>
<name>A0AAU7DDS4_9BACT</name>
<feature type="transmembrane region" description="Helical" evidence="7">
    <location>
        <begin position="290"/>
        <end position="309"/>
    </location>
</feature>
<keyword evidence="9" id="KW-0560">Oxidoreductase</keyword>
<evidence type="ECO:0000256" key="6">
    <source>
        <dbReference type="RuleBase" id="RU000320"/>
    </source>
</evidence>
<dbReference type="GO" id="GO:0003954">
    <property type="term" value="F:NADH dehydrogenase activity"/>
    <property type="evidence" value="ECO:0007669"/>
    <property type="project" value="TreeGrafter"/>
</dbReference>
<dbReference type="GO" id="GO:0012505">
    <property type="term" value="C:endomembrane system"/>
    <property type="evidence" value="ECO:0007669"/>
    <property type="project" value="UniProtKB-SubCell"/>
</dbReference>
<feature type="transmembrane region" description="Helical" evidence="7">
    <location>
        <begin position="357"/>
        <end position="379"/>
    </location>
</feature>
<feature type="transmembrane region" description="Helical" evidence="7">
    <location>
        <begin position="399"/>
        <end position="421"/>
    </location>
</feature>
<dbReference type="Pfam" id="PF00361">
    <property type="entry name" value="Proton_antipo_M"/>
    <property type="match status" value="1"/>
</dbReference>
<evidence type="ECO:0000313" key="9">
    <source>
        <dbReference type="EMBL" id="XBH15536.1"/>
    </source>
</evidence>
<reference evidence="9" key="1">
    <citation type="submission" date="2023-03" db="EMBL/GenBank/DDBJ databases">
        <title>Edaphobacter sp.</title>
        <authorList>
            <person name="Huber K.J."/>
            <person name="Papendorf J."/>
            <person name="Pilke C."/>
            <person name="Bunk B."/>
            <person name="Sproeer C."/>
            <person name="Pester M."/>
        </authorList>
    </citation>
    <scope>NUCLEOTIDE SEQUENCE</scope>
    <source>
        <strain evidence="9">DSM 110680</strain>
    </source>
</reference>
<feature type="transmembrane region" description="Helical" evidence="7">
    <location>
        <begin position="6"/>
        <end position="27"/>
    </location>
</feature>
<feature type="transmembrane region" description="Helical" evidence="7">
    <location>
        <begin position="316"/>
        <end position="337"/>
    </location>
</feature>
<dbReference type="PRINTS" id="PR01437">
    <property type="entry name" value="NUOXDRDTASE4"/>
</dbReference>
<dbReference type="EMBL" id="CP121196">
    <property type="protein sequence ID" value="XBH15536.1"/>
    <property type="molecule type" value="Genomic_DNA"/>
</dbReference>
<dbReference type="GO" id="GO:0008137">
    <property type="term" value="F:NADH dehydrogenase (ubiquinone) activity"/>
    <property type="evidence" value="ECO:0007669"/>
    <property type="project" value="InterPro"/>
</dbReference>
<protein>
    <submittedName>
        <fullName evidence="9">NADH-quinone oxidoreductase subunit M</fullName>
        <ecNumber evidence="9">1.6.5.-</ecNumber>
    </submittedName>
</protein>
<feature type="transmembrane region" description="Helical" evidence="7">
    <location>
        <begin position="136"/>
        <end position="153"/>
    </location>
</feature>
<feature type="transmembrane region" description="Helical" evidence="7">
    <location>
        <begin position="111"/>
        <end position="130"/>
    </location>
</feature>
<feature type="transmembrane region" description="Helical" evidence="7">
    <location>
        <begin position="34"/>
        <end position="54"/>
    </location>
</feature>
<dbReference type="InterPro" id="IPR001750">
    <property type="entry name" value="ND/Mrp_TM"/>
</dbReference>
<evidence type="ECO:0000256" key="2">
    <source>
        <dbReference type="ARBA" id="ARBA00009025"/>
    </source>
</evidence>
<keyword evidence="4 7" id="KW-1133">Transmembrane helix</keyword>
<gene>
    <name evidence="9" type="ORF">P8935_13250</name>
</gene>
<accession>A0AAU7DDS4</accession>
<comment type="subcellular location">
    <subcellularLocation>
        <location evidence="1">Endomembrane system</location>
        <topology evidence="1">Multi-pass membrane protein</topology>
    </subcellularLocation>
    <subcellularLocation>
        <location evidence="6">Membrane</location>
        <topology evidence="6">Multi-pass membrane protein</topology>
    </subcellularLocation>
</comment>
<evidence type="ECO:0000256" key="1">
    <source>
        <dbReference type="ARBA" id="ARBA00004127"/>
    </source>
</evidence>
<comment type="similarity">
    <text evidence="2">Belongs to the complex I subunit 4 family.</text>
</comment>